<feature type="domain" description="HTH deoR-type" evidence="4">
    <location>
        <begin position="18"/>
        <end position="73"/>
    </location>
</feature>
<evidence type="ECO:0000313" key="6">
    <source>
        <dbReference type="Proteomes" id="UP000199137"/>
    </source>
</evidence>
<dbReference type="SUPFAM" id="SSF46785">
    <property type="entry name" value="Winged helix' DNA-binding domain"/>
    <property type="match status" value="1"/>
</dbReference>
<name>A0A1I5CZJ4_9PSEU</name>
<dbReference type="InterPro" id="IPR037171">
    <property type="entry name" value="NagB/RpiA_transferase-like"/>
</dbReference>
<organism evidence="5 6">
    <name type="scientific">Amycolatopsis rubida</name>
    <dbReference type="NCBI Taxonomy" id="112413"/>
    <lineage>
        <taxon>Bacteria</taxon>
        <taxon>Bacillati</taxon>
        <taxon>Actinomycetota</taxon>
        <taxon>Actinomycetes</taxon>
        <taxon>Pseudonocardiales</taxon>
        <taxon>Pseudonocardiaceae</taxon>
        <taxon>Amycolatopsis</taxon>
    </lineage>
</organism>
<dbReference type="STRING" id="112413.SAMN05421854_10144"/>
<keyword evidence="2" id="KW-0238">DNA-binding</keyword>
<dbReference type="SUPFAM" id="SSF100950">
    <property type="entry name" value="NagB/RpiA/CoA transferase-like"/>
    <property type="match status" value="1"/>
</dbReference>
<dbReference type="SMART" id="SM00420">
    <property type="entry name" value="HTH_DEOR"/>
    <property type="match status" value="1"/>
</dbReference>
<dbReference type="GO" id="GO:0003677">
    <property type="term" value="F:DNA binding"/>
    <property type="evidence" value="ECO:0007669"/>
    <property type="project" value="UniProtKB-KW"/>
</dbReference>
<gene>
    <name evidence="5" type="ORF">SAMN05421854_10144</name>
</gene>
<evidence type="ECO:0000256" key="3">
    <source>
        <dbReference type="ARBA" id="ARBA00023163"/>
    </source>
</evidence>
<dbReference type="PANTHER" id="PTHR30363:SF44">
    <property type="entry name" value="AGA OPERON TRANSCRIPTIONAL REPRESSOR-RELATED"/>
    <property type="match status" value="1"/>
</dbReference>
<keyword evidence="1" id="KW-0805">Transcription regulation</keyword>
<dbReference type="PANTHER" id="PTHR30363">
    <property type="entry name" value="HTH-TYPE TRANSCRIPTIONAL REGULATOR SRLR-RELATED"/>
    <property type="match status" value="1"/>
</dbReference>
<dbReference type="PROSITE" id="PS51000">
    <property type="entry name" value="HTH_DEOR_2"/>
    <property type="match status" value="1"/>
</dbReference>
<sequence length="274" mass="30224">MSRDTPGRPKARPSDAAVEQRRQEILDYVIDQGEARIDDLTARFGVSLMTMHRDLDELADKRLLRKLRGKVEAYPALTMETASRFTLHSAEKEALADLAIQQVEPGQAVFVDDSTTLFPLVERLARIERRTVITNSLQVARLLGTGVEVVLAGGHYDPEYDSCSGPDVLALLERVRVDIAFVSVSAVAVGRLFHPVRDYAELKKAVLRAANRNVLVLDHSKFGRTATYAHGTVGDYDLLITSEATPTEEIEAALNEGTAVETAEYVEEGQPYDS</sequence>
<evidence type="ECO:0000259" key="4">
    <source>
        <dbReference type="PROSITE" id="PS51000"/>
    </source>
</evidence>
<dbReference type="Pfam" id="PF08220">
    <property type="entry name" value="HTH_DeoR"/>
    <property type="match status" value="1"/>
</dbReference>
<dbReference type="PROSITE" id="PS00894">
    <property type="entry name" value="HTH_DEOR_1"/>
    <property type="match status" value="1"/>
</dbReference>
<dbReference type="InterPro" id="IPR001034">
    <property type="entry name" value="DeoR_HTH"/>
</dbReference>
<evidence type="ECO:0000313" key="5">
    <source>
        <dbReference type="EMBL" id="SFN92394.1"/>
    </source>
</evidence>
<dbReference type="Pfam" id="PF00455">
    <property type="entry name" value="DeoRC"/>
    <property type="match status" value="1"/>
</dbReference>
<dbReference type="SMART" id="SM01134">
    <property type="entry name" value="DeoRC"/>
    <property type="match status" value="1"/>
</dbReference>
<accession>A0A1I5CZJ4</accession>
<keyword evidence="3" id="KW-0804">Transcription</keyword>
<dbReference type="OrthoDB" id="3634791at2"/>
<evidence type="ECO:0000256" key="1">
    <source>
        <dbReference type="ARBA" id="ARBA00023015"/>
    </source>
</evidence>
<dbReference type="GO" id="GO:0003700">
    <property type="term" value="F:DNA-binding transcription factor activity"/>
    <property type="evidence" value="ECO:0007669"/>
    <property type="project" value="InterPro"/>
</dbReference>
<dbReference type="AlphaFoldDB" id="A0A1I5CZJ4"/>
<dbReference type="Gene3D" id="3.40.50.1360">
    <property type="match status" value="1"/>
</dbReference>
<proteinExistence type="predicted"/>
<dbReference type="InterPro" id="IPR036388">
    <property type="entry name" value="WH-like_DNA-bd_sf"/>
</dbReference>
<dbReference type="EMBL" id="FOWC01000001">
    <property type="protein sequence ID" value="SFN92394.1"/>
    <property type="molecule type" value="Genomic_DNA"/>
</dbReference>
<dbReference type="InterPro" id="IPR014036">
    <property type="entry name" value="DeoR-like_C"/>
</dbReference>
<dbReference type="InterPro" id="IPR018356">
    <property type="entry name" value="Tscrpt_reg_HTH_DeoR_CS"/>
</dbReference>
<protein>
    <submittedName>
        <fullName evidence="5">Transcriptional regulator, DeoR family</fullName>
    </submittedName>
</protein>
<evidence type="ECO:0000256" key="2">
    <source>
        <dbReference type="ARBA" id="ARBA00023125"/>
    </source>
</evidence>
<dbReference type="Proteomes" id="UP000199137">
    <property type="component" value="Unassembled WGS sequence"/>
</dbReference>
<dbReference type="RefSeq" id="WP_093571851.1">
    <property type="nucleotide sequence ID" value="NZ_FOWC01000001.1"/>
</dbReference>
<dbReference type="Gene3D" id="1.10.10.10">
    <property type="entry name" value="Winged helix-like DNA-binding domain superfamily/Winged helix DNA-binding domain"/>
    <property type="match status" value="1"/>
</dbReference>
<reference evidence="5 6" key="1">
    <citation type="submission" date="2016-10" db="EMBL/GenBank/DDBJ databases">
        <authorList>
            <person name="de Groot N.N."/>
        </authorList>
    </citation>
    <scope>NUCLEOTIDE SEQUENCE [LARGE SCALE GENOMIC DNA]</scope>
    <source>
        <strain evidence="5 6">DSM 44637</strain>
    </source>
</reference>
<dbReference type="InterPro" id="IPR036390">
    <property type="entry name" value="WH_DNA-bd_sf"/>
</dbReference>
<dbReference type="InterPro" id="IPR050313">
    <property type="entry name" value="Carb_Metab_HTH_regulators"/>
</dbReference>